<evidence type="ECO:0000256" key="1">
    <source>
        <dbReference type="ARBA" id="ARBA00010688"/>
    </source>
</evidence>
<comment type="similarity">
    <text evidence="1 4">Belongs to the carbohydrate kinase PfkB family.</text>
</comment>
<dbReference type="SUPFAM" id="SSF53613">
    <property type="entry name" value="Ribokinase-like"/>
    <property type="match status" value="1"/>
</dbReference>
<dbReference type="GO" id="GO:0006796">
    <property type="term" value="P:phosphate-containing compound metabolic process"/>
    <property type="evidence" value="ECO:0007669"/>
    <property type="project" value="UniProtKB-ARBA"/>
</dbReference>
<evidence type="ECO:0000256" key="4">
    <source>
        <dbReference type="RuleBase" id="RU003704"/>
    </source>
</evidence>
<evidence type="ECO:0000313" key="6">
    <source>
        <dbReference type="EMBL" id="BBH91810.1"/>
    </source>
</evidence>
<dbReference type="PROSITE" id="PS00584">
    <property type="entry name" value="PFKB_KINASES_2"/>
    <property type="match status" value="1"/>
</dbReference>
<dbReference type="InterPro" id="IPR011611">
    <property type="entry name" value="PfkB_dom"/>
</dbReference>
<evidence type="ECO:0000256" key="2">
    <source>
        <dbReference type="ARBA" id="ARBA00022679"/>
    </source>
</evidence>
<feature type="domain" description="Carbohydrate kinase PfkB" evidence="5">
    <location>
        <begin position="10"/>
        <end position="301"/>
    </location>
</feature>
<dbReference type="PANTHER" id="PTHR10584:SF167">
    <property type="entry name" value="PFKB DOMAIN PROTEIN"/>
    <property type="match status" value="1"/>
</dbReference>
<accession>A0A455SVV9</accession>
<organism evidence="6">
    <name type="scientific">Thermogemmatispora argillosa</name>
    <dbReference type="NCBI Taxonomy" id="2045280"/>
    <lineage>
        <taxon>Bacteria</taxon>
        <taxon>Bacillati</taxon>
        <taxon>Chloroflexota</taxon>
        <taxon>Ktedonobacteria</taxon>
        <taxon>Thermogemmatisporales</taxon>
        <taxon>Thermogemmatisporaceae</taxon>
        <taxon>Thermogemmatispora</taxon>
    </lineage>
</organism>
<dbReference type="EMBL" id="AP019377">
    <property type="protein sequence ID" value="BBH91810.1"/>
    <property type="molecule type" value="Genomic_DNA"/>
</dbReference>
<dbReference type="Gene3D" id="3.40.1190.20">
    <property type="match status" value="1"/>
</dbReference>
<dbReference type="AlphaFoldDB" id="A0A455SVV9"/>
<keyword evidence="3 4" id="KW-0418">Kinase</keyword>
<dbReference type="PANTHER" id="PTHR10584">
    <property type="entry name" value="SUGAR KINASE"/>
    <property type="match status" value="1"/>
</dbReference>
<proteinExistence type="inferred from homology"/>
<reference evidence="6" key="1">
    <citation type="submission" date="2018-12" db="EMBL/GenBank/DDBJ databases">
        <title>Novel natural products biosynthetic potential of the class Ktedonobacteria.</title>
        <authorList>
            <person name="Zheng Y."/>
            <person name="Saitou A."/>
            <person name="Wang C.M."/>
            <person name="Toyoda A."/>
            <person name="Minakuchi Y."/>
            <person name="Sekiguchi Y."/>
            <person name="Ueda K."/>
            <person name="Takano H."/>
            <person name="Sakai Y."/>
            <person name="Yokota A."/>
            <person name="Yabe S."/>
        </authorList>
    </citation>
    <scope>NUCLEOTIDE SEQUENCE</scope>
    <source>
        <strain evidence="6">A3-2</strain>
    </source>
</reference>
<sequence length="323" mass="33742">MSELRLRPRRLVLVGSVLVDLLLYVERLPERGGDLLAQRALQAVGGGFNLLAGAVRLGLPAAYAGRVGDGPMGSRVRAELEALGIPLLLPPVVGRDTGFDVGFVEPDGERTFVTAPGVEAELSREELEQLILQEGDAVYVSGYDLCYPLSGAALGAWLPGLAPDCLLVLDPGPLVAEIPASRLEPVLRRVDVLSLNARELRLLTGEEEPARGAAQLRERLAPQGIVVARVGAGGCWLATTEGEPQQIAARPARVVVDTTGAGDAHVVAFLAALAAGTPLEEAAYAANVAASLAVERAGPATTPTRAELLEALAAEKKVRGGWE</sequence>
<gene>
    <name evidence="6" type="ORF">KTA_00090</name>
</gene>
<dbReference type="PRINTS" id="PR00990">
    <property type="entry name" value="RIBOKINASE"/>
</dbReference>
<name>A0A455SVV9_9CHLR</name>
<dbReference type="Pfam" id="PF00294">
    <property type="entry name" value="PfkB"/>
    <property type="match status" value="1"/>
</dbReference>
<protein>
    <submittedName>
        <fullName evidence="6">Sugar kinase</fullName>
    </submittedName>
</protein>
<evidence type="ECO:0000259" key="5">
    <source>
        <dbReference type="Pfam" id="PF00294"/>
    </source>
</evidence>
<dbReference type="InterPro" id="IPR002139">
    <property type="entry name" value="Ribo/fructo_kinase"/>
</dbReference>
<dbReference type="InterPro" id="IPR029056">
    <property type="entry name" value="Ribokinase-like"/>
</dbReference>
<evidence type="ECO:0000256" key="3">
    <source>
        <dbReference type="ARBA" id="ARBA00022777"/>
    </source>
</evidence>
<dbReference type="InterPro" id="IPR002173">
    <property type="entry name" value="Carboh/pur_kinase_PfkB_CS"/>
</dbReference>
<keyword evidence="2 4" id="KW-0808">Transferase</keyword>
<dbReference type="GO" id="GO:0016301">
    <property type="term" value="F:kinase activity"/>
    <property type="evidence" value="ECO:0007669"/>
    <property type="project" value="UniProtKB-KW"/>
</dbReference>